<dbReference type="EMBL" id="CAUYUJ010017122">
    <property type="protein sequence ID" value="CAK0872000.1"/>
    <property type="molecule type" value="Genomic_DNA"/>
</dbReference>
<name>A0ABN9VFU6_9DINO</name>
<feature type="region of interest" description="Disordered" evidence="1">
    <location>
        <begin position="37"/>
        <end position="57"/>
    </location>
</feature>
<evidence type="ECO:0000313" key="2">
    <source>
        <dbReference type="EMBL" id="CAK0872000.1"/>
    </source>
</evidence>
<feature type="compositionally biased region" description="Acidic residues" evidence="1">
    <location>
        <begin position="48"/>
        <end position="57"/>
    </location>
</feature>
<keyword evidence="3" id="KW-1185">Reference proteome</keyword>
<gene>
    <name evidence="2" type="ORF">PCOR1329_LOCUS57604</name>
</gene>
<proteinExistence type="predicted"/>
<evidence type="ECO:0000313" key="3">
    <source>
        <dbReference type="Proteomes" id="UP001189429"/>
    </source>
</evidence>
<feature type="non-terminal residue" evidence="2">
    <location>
        <position position="57"/>
    </location>
</feature>
<dbReference type="Proteomes" id="UP001189429">
    <property type="component" value="Unassembled WGS sequence"/>
</dbReference>
<evidence type="ECO:0000256" key="1">
    <source>
        <dbReference type="SAM" id="MobiDB-lite"/>
    </source>
</evidence>
<reference evidence="2" key="1">
    <citation type="submission" date="2023-10" db="EMBL/GenBank/DDBJ databases">
        <authorList>
            <person name="Chen Y."/>
            <person name="Shah S."/>
            <person name="Dougan E. K."/>
            <person name="Thang M."/>
            <person name="Chan C."/>
        </authorList>
    </citation>
    <scope>NUCLEOTIDE SEQUENCE [LARGE SCALE GENOMIC DNA]</scope>
</reference>
<accession>A0ABN9VFU6</accession>
<protein>
    <submittedName>
        <fullName evidence="2">Uncharacterized protein</fullName>
    </submittedName>
</protein>
<sequence>LLAIHVQLSADAASLEQALTAEGAGDAMFGELGGATNVSAATGVPVDDAGESPEEEE</sequence>
<comment type="caution">
    <text evidence="2">The sequence shown here is derived from an EMBL/GenBank/DDBJ whole genome shotgun (WGS) entry which is preliminary data.</text>
</comment>
<organism evidence="2 3">
    <name type="scientific">Prorocentrum cordatum</name>
    <dbReference type="NCBI Taxonomy" id="2364126"/>
    <lineage>
        <taxon>Eukaryota</taxon>
        <taxon>Sar</taxon>
        <taxon>Alveolata</taxon>
        <taxon>Dinophyceae</taxon>
        <taxon>Prorocentrales</taxon>
        <taxon>Prorocentraceae</taxon>
        <taxon>Prorocentrum</taxon>
    </lineage>
</organism>
<feature type="non-terminal residue" evidence="2">
    <location>
        <position position="1"/>
    </location>
</feature>